<dbReference type="SUPFAM" id="SSF102405">
    <property type="entry name" value="MCP/YpsA-like"/>
    <property type="match status" value="1"/>
</dbReference>
<reference evidence="4 5" key="1">
    <citation type="submission" date="2018-02" db="EMBL/GenBank/DDBJ databases">
        <title>8 Nocardia nova and 1 Nocardia cyriacigeorgica strain used for evolution to TMP-SMX.</title>
        <authorList>
            <person name="Mehta H."/>
            <person name="Weng J."/>
            <person name="Shamoo Y."/>
        </authorList>
    </citation>
    <scope>NUCLEOTIDE SEQUENCE [LARGE SCALE GENOMIC DNA]</scope>
    <source>
        <strain evidence="4 5">MDA3139</strain>
    </source>
</reference>
<dbReference type="Pfam" id="PF02481">
    <property type="entry name" value="DNA_processg_A"/>
    <property type="match status" value="1"/>
</dbReference>
<dbReference type="InterPro" id="IPR057666">
    <property type="entry name" value="DrpA_SLOG"/>
</dbReference>
<gene>
    <name evidence="4" type="ORF">C5E45_15140</name>
</gene>
<evidence type="ECO:0000313" key="4">
    <source>
        <dbReference type="EMBL" id="PPJ37450.1"/>
    </source>
</evidence>
<accession>A0A2S6AQG2</accession>
<dbReference type="EMBL" id="PSZC01000009">
    <property type="protein sequence ID" value="PPJ37450.1"/>
    <property type="molecule type" value="Genomic_DNA"/>
</dbReference>
<feature type="region of interest" description="Disordered" evidence="2">
    <location>
        <begin position="26"/>
        <end position="56"/>
    </location>
</feature>
<comment type="similarity">
    <text evidence="1">Belongs to the DprA/Smf family.</text>
</comment>
<dbReference type="Proteomes" id="UP000239874">
    <property type="component" value="Unassembled WGS sequence"/>
</dbReference>
<evidence type="ECO:0000313" key="5">
    <source>
        <dbReference type="Proteomes" id="UP000239874"/>
    </source>
</evidence>
<dbReference type="AlphaFoldDB" id="A0A2S6AQG2"/>
<evidence type="ECO:0000259" key="3">
    <source>
        <dbReference type="Pfam" id="PF02481"/>
    </source>
</evidence>
<protein>
    <recommendedName>
        <fullName evidence="3">Smf/DprA SLOG domain-containing protein</fullName>
    </recommendedName>
</protein>
<dbReference type="GO" id="GO:0009294">
    <property type="term" value="P:DNA-mediated transformation"/>
    <property type="evidence" value="ECO:0007669"/>
    <property type="project" value="InterPro"/>
</dbReference>
<feature type="compositionally biased region" description="Basic residues" evidence="2">
    <location>
        <begin position="30"/>
        <end position="51"/>
    </location>
</feature>
<dbReference type="PANTHER" id="PTHR43022:SF1">
    <property type="entry name" value="PROTEIN SMF"/>
    <property type="match status" value="1"/>
</dbReference>
<feature type="domain" description="Smf/DprA SLOG" evidence="3">
    <location>
        <begin position="128"/>
        <end position="344"/>
    </location>
</feature>
<evidence type="ECO:0000256" key="2">
    <source>
        <dbReference type="SAM" id="MobiDB-lite"/>
    </source>
</evidence>
<dbReference type="OrthoDB" id="9785707at2"/>
<dbReference type="Gene3D" id="3.40.50.450">
    <property type="match status" value="1"/>
</dbReference>
<organism evidence="4 5">
    <name type="scientific">Nocardia nova</name>
    <dbReference type="NCBI Taxonomy" id="37330"/>
    <lineage>
        <taxon>Bacteria</taxon>
        <taxon>Bacillati</taxon>
        <taxon>Actinomycetota</taxon>
        <taxon>Actinomycetes</taxon>
        <taxon>Mycobacteriales</taxon>
        <taxon>Nocardiaceae</taxon>
        <taxon>Nocardia</taxon>
    </lineage>
</organism>
<dbReference type="InterPro" id="IPR003488">
    <property type="entry name" value="DprA"/>
</dbReference>
<evidence type="ECO:0000256" key="1">
    <source>
        <dbReference type="ARBA" id="ARBA00006525"/>
    </source>
</evidence>
<sequence length="345" mass="37174">MGAAVATAHRRGPWSDLLSHLHRLPPLAARAHRAPGRQRKRRARHRHRPRRGTGLVTDTSTCDLLDRALVARALTTSDHRTRLLWQSRPTSEIADRIRRGHTGFPTPSDLGDLARRDVDRLNELDARVVTRDDDEWPRSLSARLHRATQTSPFALYLRGPVRLDTIIEQTITITGSRAATGYGRTVTDRIAAELTTLGWPGVAGSAYGVAAIAHKAGLAAHGHPVAVLAAGIDVAHPPGHSGLLATIATIGLLVSEYPPGMSVTRARRRAQTRLLAALSRAVLIIESTPGGEPATIAAHAVRHRVPVFALPGPVTSATTALPHELIATGRARLITSGHDIHHFMS</sequence>
<comment type="caution">
    <text evidence="4">The sequence shown here is derived from an EMBL/GenBank/DDBJ whole genome shotgun (WGS) entry which is preliminary data.</text>
</comment>
<proteinExistence type="inferred from homology"/>
<dbReference type="PANTHER" id="PTHR43022">
    <property type="entry name" value="PROTEIN SMF"/>
    <property type="match status" value="1"/>
</dbReference>
<name>A0A2S6AQG2_9NOCA</name>